<dbReference type="EMBL" id="ML977315">
    <property type="protein sequence ID" value="KAF2119279.1"/>
    <property type="molecule type" value="Genomic_DNA"/>
</dbReference>
<dbReference type="AlphaFoldDB" id="A0A6A5ZIL5"/>
<keyword evidence="3" id="KW-1185">Reference proteome</keyword>
<organism evidence="2 3">
    <name type="scientific">Lophiotrema nucula</name>
    <dbReference type="NCBI Taxonomy" id="690887"/>
    <lineage>
        <taxon>Eukaryota</taxon>
        <taxon>Fungi</taxon>
        <taxon>Dikarya</taxon>
        <taxon>Ascomycota</taxon>
        <taxon>Pezizomycotina</taxon>
        <taxon>Dothideomycetes</taxon>
        <taxon>Pleosporomycetidae</taxon>
        <taxon>Pleosporales</taxon>
        <taxon>Lophiotremataceae</taxon>
        <taxon>Lophiotrema</taxon>
    </lineage>
</organism>
<feature type="region of interest" description="Disordered" evidence="1">
    <location>
        <begin position="266"/>
        <end position="322"/>
    </location>
</feature>
<feature type="compositionally biased region" description="Basic and acidic residues" evidence="1">
    <location>
        <begin position="278"/>
        <end position="291"/>
    </location>
</feature>
<sequence>MRELERKPQPHQLTKLPKFLEVEEGQNGTFSAVASMRAVDQRRLRCEIAKTFGAVRAKRRRAQCADDEEGASPELAERRYQRMVDAIKFEQPSSLRDDLKILRLVDTEVLELASAKPTSISPNQINVHGRQLLGNGRLDITSRFPYSPSAGQGDSRTTHLADLETSELASASPSSVAPNQNAPNYAREGYVSTLETTGICSSTTSSPASTAATGVSDANENRECHRGLTIRTKQNHPQEVNDDAPQASWFSRTISFLSWGRASVKRSAEDAGLEEEEERVKRLRIPEEGGRKRPPPSNDGPASGIEERTNNVNGAKRARQFF</sequence>
<evidence type="ECO:0000256" key="1">
    <source>
        <dbReference type="SAM" id="MobiDB-lite"/>
    </source>
</evidence>
<evidence type="ECO:0000313" key="2">
    <source>
        <dbReference type="EMBL" id="KAF2119279.1"/>
    </source>
</evidence>
<name>A0A6A5ZIL5_9PLEO</name>
<proteinExistence type="predicted"/>
<evidence type="ECO:0000313" key="3">
    <source>
        <dbReference type="Proteomes" id="UP000799770"/>
    </source>
</evidence>
<feature type="region of interest" description="Disordered" evidence="1">
    <location>
        <begin position="200"/>
        <end position="222"/>
    </location>
</feature>
<reference evidence="2" key="1">
    <citation type="journal article" date="2020" name="Stud. Mycol.">
        <title>101 Dothideomycetes genomes: a test case for predicting lifestyles and emergence of pathogens.</title>
        <authorList>
            <person name="Haridas S."/>
            <person name="Albert R."/>
            <person name="Binder M."/>
            <person name="Bloem J."/>
            <person name="Labutti K."/>
            <person name="Salamov A."/>
            <person name="Andreopoulos B."/>
            <person name="Baker S."/>
            <person name="Barry K."/>
            <person name="Bills G."/>
            <person name="Bluhm B."/>
            <person name="Cannon C."/>
            <person name="Castanera R."/>
            <person name="Culley D."/>
            <person name="Daum C."/>
            <person name="Ezra D."/>
            <person name="Gonzalez J."/>
            <person name="Henrissat B."/>
            <person name="Kuo A."/>
            <person name="Liang C."/>
            <person name="Lipzen A."/>
            <person name="Lutzoni F."/>
            <person name="Magnuson J."/>
            <person name="Mondo S."/>
            <person name="Nolan M."/>
            <person name="Ohm R."/>
            <person name="Pangilinan J."/>
            <person name="Park H.-J."/>
            <person name="Ramirez L."/>
            <person name="Alfaro M."/>
            <person name="Sun H."/>
            <person name="Tritt A."/>
            <person name="Yoshinaga Y."/>
            <person name="Zwiers L.-H."/>
            <person name="Turgeon B."/>
            <person name="Goodwin S."/>
            <person name="Spatafora J."/>
            <person name="Crous P."/>
            <person name="Grigoriev I."/>
        </authorList>
    </citation>
    <scope>NUCLEOTIDE SEQUENCE</scope>
    <source>
        <strain evidence="2">CBS 627.86</strain>
    </source>
</reference>
<feature type="compositionally biased region" description="Low complexity" evidence="1">
    <location>
        <begin position="201"/>
        <end position="213"/>
    </location>
</feature>
<dbReference type="Proteomes" id="UP000799770">
    <property type="component" value="Unassembled WGS sequence"/>
</dbReference>
<accession>A0A6A5ZIL5</accession>
<gene>
    <name evidence="2" type="ORF">BDV96DRAFT_628917</name>
</gene>
<protein>
    <submittedName>
        <fullName evidence="2">Uncharacterized protein</fullName>
    </submittedName>
</protein>